<dbReference type="Proteomes" id="UP000237271">
    <property type="component" value="Unassembled WGS sequence"/>
</dbReference>
<dbReference type="OrthoDB" id="10018316at2759"/>
<dbReference type="AlphaFoldDB" id="A0A2P4YVR1"/>
<sequence length="179" mass="19843">DSGIQFFTDAHKASAARDVCIGGDESEDDGEVVVILDAHQDDILSTNLFVTEAPNLRFVMGVPFRARDGIVLGALIVADSKPRNLVPSRQRSLLKDLSEQVSALLEDLWTRNQERAKLASSQTGQLRDQLVDLLSQSYTTGLQMQQNEIKMEQSTSSLSSSTHKPQYAKDFHHMQSVEL</sequence>
<feature type="non-terminal residue" evidence="3">
    <location>
        <position position="1"/>
    </location>
</feature>
<feature type="domain" description="GAF" evidence="2">
    <location>
        <begin position="26"/>
        <end position="103"/>
    </location>
</feature>
<dbReference type="InterPro" id="IPR029016">
    <property type="entry name" value="GAF-like_dom_sf"/>
</dbReference>
<dbReference type="SUPFAM" id="SSF55781">
    <property type="entry name" value="GAF domain-like"/>
    <property type="match status" value="1"/>
</dbReference>
<gene>
    <name evidence="3" type="ORF">PHPALM_79</name>
</gene>
<name>A0A2P4YVR1_9STRA</name>
<dbReference type="PANTHER" id="PTHR43102:SF2">
    <property type="entry name" value="GAF DOMAIN-CONTAINING PROTEIN"/>
    <property type="match status" value="1"/>
</dbReference>
<evidence type="ECO:0000313" key="4">
    <source>
        <dbReference type="Proteomes" id="UP000237271"/>
    </source>
</evidence>
<reference evidence="3 4" key="1">
    <citation type="journal article" date="2017" name="Genome Biol. Evol.">
        <title>Phytophthora megakarya and P. palmivora, closely related causal agents of cacao black pod rot, underwent increases in genome sizes and gene numbers by different mechanisms.</title>
        <authorList>
            <person name="Ali S.S."/>
            <person name="Shao J."/>
            <person name="Lary D.J."/>
            <person name="Kronmiller B."/>
            <person name="Shen D."/>
            <person name="Strem M.D."/>
            <person name="Amoako-Attah I."/>
            <person name="Akrofi A.Y."/>
            <person name="Begoude B.A."/>
            <person name="Ten Hoopen G.M."/>
            <person name="Coulibaly K."/>
            <person name="Kebe B.I."/>
            <person name="Melnick R.L."/>
            <person name="Guiltinan M.J."/>
            <person name="Tyler B.M."/>
            <person name="Meinhardt L.W."/>
            <person name="Bailey B.A."/>
        </authorList>
    </citation>
    <scope>NUCLEOTIDE SEQUENCE [LARGE SCALE GENOMIC DNA]</scope>
    <source>
        <strain evidence="4">sbr112.9</strain>
    </source>
</reference>
<comment type="caution">
    <text evidence="3">The sequence shown here is derived from an EMBL/GenBank/DDBJ whole genome shotgun (WGS) entry which is preliminary data.</text>
</comment>
<organism evidence="3 4">
    <name type="scientific">Phytophthora palmivora</name>
    <dbReference type="NCBI Taxonomy" id="4796"/>
    <lineage>
        <taxon>Eukaryota</taxon>
        <taxon>Sar</taxon>
        <taxon>Stramenopiles</taxon>
        <taxon>Oomycota</taxon>
        <taxon>Peronosporomycetes</taxon>
        <taxon>Peronosporales</taxon>
        <taxon>Peronosporaceae</taxon>
        <taxon>Phytophthora</taxon>
    </lineage>
</organism>
<evidence type="ECO:0000313" key="3">
    <source>
        <dbReference type="EMBL" id="POM81879.1"/>
    </source>
</evidence>
<dbReference type="Gene3D" id="3.30.450.40">
    <property type="match status" value="1"/>
</dbReference>
<dbReference type="Pfam" id="PF01590">
    <property type="entry name" value="GAF"/>
    <property type="match status" value="1"/>
</dbReference>
<accession>A0A2P4YVR1</accession>
<proteinExistence type="predicted"/>
<dbReference type="InterPro" id="IPR003018">
    <property type="entry name" value="GAF"/>
</dbReference>
<feature type="region of interest" description="Disordered" evidence="1">
    <location>
        <begin position="149"/>
        <end position="169"/>
    </location>
</feature>
<evidence type="ECO:0000259" key="2">
    <source>
        <dbReference type="Pfam" id="PF01590"/>
    </source>
</evidence>
<keyword evidence="4" id="KW-1185">Reference proteome</keyword>
<protein>
    <submittedName>
        <fullName evidence="3">Two-component sensor molecule</fullName>
    </submittedName>
</protein>
<dbReference type="PANTHER" id="PTHR43102">
    <property type="entry name" value="SLR1143 PROTEIN"/>
    <property type="match status" value="1"/>
</dbReference>
<dbReference type="EMBL" id="NCKW01000005">
    <property type="protein sequence ID" value="POM81879.1"/>
    <property type="molecule type" value="Genomic_DNA"/>
</dbReference>
<evidence type="ECO:0000256" key="1">
    <source>
        <dbReference type="SAM" id="MobiDB-lite"/>
    </source>
</evidence>